<dbReference type="OrthoDB" id="5405994at2"/>
<keyword evidence="2" id="KW-0805">Transcription regulation</keyword>
<keyword evidence="7" id="KW-1185">Reference proteome</keyword>
<dbReference type="InterPro" id="IPR038722">
    <property type="entry name" value="Ner_HTH_dom"/>
</dbReference>
<comment type="similarity">
    <text evidence="1">Belongs to the ner transcriptional regulatory family.</text>
</comment>
<protein>
    <submittedName>
        <fullName evidence="6">DNA-binding protein</fullName>
    </submittedName>
</protein>
<dbReference type="RefSeq" id="WP_096806093.1">
    <property type="nucleotide sequence ID" value="NZ_CP022196.1"/>
</dbReference>
<dbReference type="EMBL" id="CP022196">
    <property type="protein sequence ID" value="ATG48284.1"/>
    <property type="molecule type" value="Genomic_DNA"/>
</dbReference>
<dbReference type="Proteomes" id="UP000217935">
    <property type="component" value="Chromosome"/>
</dbReference>
<evidence type="ECO:0000256" key="3">
    <source>
        <dbReference type="ARBA" id="ARBA00023125"/>
    </source>
</evidence>
<name>A0A291GE33_9RHOB</name>
<dbReference type="AlphaFoldDB" id="A0A291GE33"/>
<evidence type="ECO:0000256" key="2">
    <source>
        <dbReference type="ARBA" id="ARBA00023015"/>
    </source>
</evidence>
<reference evidence="6 7" key="1">
    <citation type="submission" date="2017-06" db="EMBL/GenBank/DDBJ databases">
        <title>Celeribacter sp. TSPH2 complete genome sequence.</title>
        <authorList>
            <person name="Woo J.-H."/>
            <person name="Kim H.-S."/>
        </authorList>
    </citation>
    <scope>NUCLEOTIDE SEQUENCE [LARGE SCALE GENOMIC DNA]</scope>
    <source>
        <strain evidence="6 7">TSPH2</strain>
    </source>
</reference>
<proteinExistence type="inferred from homology"/>
<evidence type="ECO:0000256" key="4">
    <source>
        <dbReference type="ARBA" id="ARBA00023163"/>
    </source>
</evidence>
<keyword evidence="4" id="KW-0804">Transcription</keyword>
<keyword evidence="3 6" id="KW-0238">DNA-binding</keyword>
<dbReference type="GO" id="GO:0003677">
    <property type="term" value="F:DNA binding"/>
    <property type="evidence" value="ECO:0007669"/>
    <property type="project" value="UniProtKB-KW"/>
</dbReference>
<dbReference type="Gene3D" id="1.10.260.40">
    <property type="entry name" value="lambda repressor-like DNA-binding domains"/>
    <property type="match status" value="1"/>
</dbReference>
<feature type="domain" description="Ner winged helix-turn-helix DNA-binding" evidence="5">
    <location>
        <begin position="11"/>
        <end position="65"/>
    </location>
</feature>
<sequence length="78" mass="8879">MPEIKNRHEWLKAALRERGSSFSQIARELGVGPSSVVHAAKRRHVSKRIETAIAERLSKDIEEIWGEAREQTQEATQS</sequence>
<dbReference type="InterPro" id="IPR010982">
    <property type="entry name" value="Lambda_DNA-bd_dom_sf"/>
</dbReference>
<dbReference type="SUPFAM" id="SSF47413">
    <property type="entry name" value="lambda repressor-like DNA-binding domains"/>
    <property type="match status" value="1"/>
</dbReference>
<dbReference type="Pfam" id="PF13693">
    <property type="entry name" value="HTH_35"/>
    <property type="match status" value="1"/>
</dbReference>
<evidence type="ECO:0000259" key="5">
    <source>
        <dbReference type="Pfam" id="PF13693"/>
    </source>
</evidence>
<evidence type="ECO:0000256" key="1">
    <source>
        <dbReference type="ARBA" id="ARBA00006157"/>
    </source>
</evidence>
<gene>
    <name evidence="6" type="ORF">CEW89_12340</name>
</gene>
<evidence type="ECO:0000313" key="6">
    <source>
        <dbReference type="EMBL" id="ATG48284.1"/>
    </source>
</evidence>
<dbReference type="KEGG" id="ceh:CEW89_12340"/>
<organism evidence="6 7">
    <name type="scientific">Celeribacter ethanolicus</name>
    <dbReference type="NCBI Taxonomy" id="1758178"/>
    <lineage>
        <taxon>Bacteria</taxon>
        <taxon>Pseudomonadati</taxon>
        <taxon>Pseudomonadota</taxon>
        <taxon>Alphaproteobacteria</taxon>
        <taxon>Rhodobacterales</taxon>
        <taxon>Roseobacteraceae</taxon>
        <taxon>Celeribacter</taxon>
    </lineage>
</organism>
<accession>A0A291GE33</accession>
<evidence type="ECO:0000313" key="7">
    <source>
        <dbReference type="Proteomes" id="UP000217935"/>
    </source>
</evidence>